<evidence type="ECO:0000313" key="3">
    <source>
        <dbReference type="EMBL" id="KAJ1217009.1"/>
    </source>
</evidence>
<dbReference type="AlphaFoldDB" id="A0AAV7WSF9"/>
<accession>A0AAV7WSF9</accession>
<keyword evidence="2" id="KW-0732">Signal</keyword>
<protein>
    <submittedName>
        <fullName evidence="3">Uncharacterized protein</fullName>
    </submittedName>
</protein>
<proteinExistence type="predicted"/>
<organism evidence="3 4">
    <name type="scientific">Pleurodeles waltl</name>
    <name type="common">Iberian ribbed newt</name>
    <dbReference type="NCBI Taxonomy" id="8319"/>
    <lineage>
        <taxon>Eukaryota</taxon>
        <taxon>Metazoa</taxon>
        <taxon>Chordata</taxon>
        <taxon>Craniata</taxon>
        <taxon>Vertebrata</taxon>
        <taxon>Euteleostomi</taxon>
        <taxon>Amphibia</taxon>
        <taxon>Batrachia</taxon>
        <taxon>Caudata</taxon>
        <taxon>Salamandroidea</taxon>
        <taxon>Salamandridae</taxon>
        <taxon>Pleurodelinae</taxon>
        <taxon>Pleurodeles</taxon>
    </lineage>
</organism>
<gene>
    <name evidence="3" type="ORF">NDU88_004606</name>
</gene>
<evidence type="ECO:0000313" key="4">
    <source>
        <dbReference type="Proteomes" id="UP001066276"/>
    </source>
</evidence>
<feature type="signal peptide" evidence="2">
    <location>
        <begin position="1"/>
        <end position="17"/>
    </location>
</feature>
<evidence type="ECO:0000256" key="2">
    <source>
        <dbReference type="SAM" id="SignalP"/>
    </source>
</evidence>
<dbReference type="EMBL" id="JANPWB010000001">
    <property type="protein sequence ID" value="KAJ1217009.1"/>
    <property type="molecule type" value="Genomic_DNA"/>
</dbReference>
<comment type="caution">
    <text evidence="3">The sequence shown here is derived from an EMBL/GenBank/DDBJ whole genome shotgun (WGS) entry which is preliminary data.</text>
</comment>
<feature type="chain" id="PRO_5043563628" evidence="2">
    <location>
        <begin position="18"/>
        <end position="77"/>
    </location>
</feature>
<sequence length="77" mass="8314">MQPLLSPFFSFVPLCSAAQRGWAVPGAQSRHLRAAAPPHALWERTARQGKAGPAWPVSALHQRPPGVGAQRRGEKPL</sequence>
<evidence type="ECO:0000256" key="1">
    <source>
        <dbReference type="SAM" id="MobiDB-lite"/>
    </source>
</evidence>
<reference evidence="3" key="1">
    <citation type="journal article" date="2022" name="bioRxiv">
        <title>Sequencing and chromosome-scale assembly of the giantPleurodeles waltlgenome.</title>
        <authorList>
            <person name="Brown T."/>
            <person name="Elewa A."/>
            <person name="Iarovenko S."/>
            <person name="Subramanian E."/>
            <person name="Araus A.J."/>
            <person name="Petzold A."/>
            <person name="Susuki M."/>
            <person name="Suzuki K.-i.T."/>
            <person name="Hayashi T."/>
            <person name="Toyoda A."/>
            <person name="Oliveira C."/>
            <person name="Osipova E."/>
            <person name="Leigh N.D."/>
            <person name="Simon A."/>
            <person name="Yun M.H."/>
        </authorList>
    </citation>
    <scope>NUCLEOTIDE SEQUENCE</scope>
    <source>
        <strain evidence="3">20211129_DDA</strain>
        <tissue evidence="3">Liver</tissue>
    </source>
</reference>
<feature type="region of interest" description="Disordered" evidence="1">
    <location>
        <begin position="45"/>
        <end position="77"/>
    </location>
</feature>
<name>A0AAV7WSF9_PLEWA</name>
<keyword evidence="4" id="KW-1185">Reference proteome</keyword>
<dbReference type="Proteomes" id="UP001066276">
    <property type="component" value="Chromosome 1_1"/>
</dbReference>